<dbReference type="EMBL" id="JAFBBC010000001">
    <property type="protein sequence ID" value="MBM7409145.1"/>
    <property type="molecule type" value="Genomic_DNA"/>
</dbReference>
<evidence type="ECO:0000313" key="12">
    <source>
        <dbReference type="EMBL" id="MBG0768713.1"/>
    </source>
</evidence>
<evidence type="ECO:0000313" key="11">
    <source>
        <dbReference type="EMBL" id="MBB6496375.1"/>
    </source>
</evidence>
<evidence type="ECO:0000313" key="17">
    <source>
        <dbReference type="Proteomes" id="UP000536195"/>
    </source>
</evidence>
<evidence type="ECO:0000313" key="20">
    <source>
        <dbReference type="Proteomes" id="UP000567099"/>
    </source>
</evidence>
<protein>
    <submittedName>
        <fullName evidence="12">DUF373 family protein</fullName>
    </submittedName>
    <submittedName>
        <fullName evidence="3">Putative membrane protein</fullName>
    </submittedName>
</protein>
<dbReference type="EMBL" id="JACDUI010000001">
    <property type="protein sequence ID" value="MBA2840103.1"/>
    <property type="molecule type" value="Genomic_DNA"/>
</dbReference>
<dbReference type="Pfam" id="PF04123">
    <property type="entry name" value="DUF373"/>
    <property type="match status" value="1"/>
</dbReference>
<dbReference type="GeneID" id="10982685"/>
<evidence type="ECO:0000313" key="2">
    <source>
        <dbReference type="EMBL" id="AVB77107.1"/>
    </source>
</evidence>
<reference evidence="14" key="5">
    <citation type="submission" date="2021-03" db="EMBL/GenBank/DDBJ databases">
        <title>Genomic Encyclopedia of Type Strains, Phase IV (KMG-IV): sequencing the most valuable type-strain genomes for metagenomic binning, comparative biology and taxonomic classification.</title>
        <authorList>
            <person name="Goeker M."/>
        </authorList>
    </citation>
    <scope>NUCLEOTIDE SEQUENCE</scope>
    <source>
        <strain evidence="14">DSM 2771</strain>
    </source>
</reference>
<keyword evidence="1" id="KW-1133">Transmembrane helix</keyword>
<reference evidence="15" key="1">
    <citation type="journal article" date="2018" name="Genome Announc.">
        <title>Complete Genome Sequence of the Methanococcus maripaludis Type Strain JJ (DSM 2067), a Model for Selenoprotein Synthesis in Archaea.</title>
        <authorList>
            <person name="Poehlein A."/>
            <person name="Heym D."/>
            <person name="Quitzke V."/>
            <person name="Fersch J."/>
            <person name="Daniel R."/>
            <person name="Rother M."/>
        </authorList>
    </citation>
    <scope>NUCLEOTIDE SEQUENCE [LARGE SCALE GENOMIC DNA]</scope>
    <source>
        <strain evidence="15">DSM 2067</strain>
    </source>
</reference>
<dbReference type="PANTHER" id="PTHR38815">
    <property type="entry name" value="HYPOTHETICAL MEMBRANE PROTEIN, CONSERVED, DUF373 FAMILY"/>
    <property type="match status" value="1"/>
</dbReference>
<sequence>MVSIKDIGKDYNVPEDKKYLVIVVDMDDDVGRKANIRTPILSREDNINAAVKLGLTDPGDSDVNSILGGIQHYDHLKKEGKDVEIATISGDIDIESEVCAIKIKEQIDFLIYLYEPNFIYLVSDGKEDEMVLKYLELKDIFVWKKRIVIKQNESLESTYYLVQEFIKKTMSQYIPLIFTSIGFAMILYAVFSDLGWRIIAGLIGIYILSEGVGLVESVKKTLSESKKGLEVGKLSPFGNILGFLILLVGILYSYRASVDPELTVFFGKFLLNIANPLTLGFVLLVLVHFIDDLIHTEKSILRLLKRLFFNVVLAFMLRQMLIVSSGYLIGYSTEFTGLVMYILAYVSILIVLSVVLFHEPKSREGLIEE</sequence>
<evidence type="ECO:0000313" key="6">
    <source>
        <dbReference type="EMBL" id="MBA2859825.1"/>
    </source>
</evidence>
<proteinExistence type="predicted"/>
<evidence type="ECO:0000313" key="7">
    <source>
        <dbReference type="EMBL" id="MBA2863619.1"/>
    </source>
</evidence>
<dbReference type="EMBL" id="JACCQJ010000001">
    <property type="protein sequence ID" value="MBG0768713.1"/>
    <property type="molecule type" value="Genomic_DNA"/>
</dbReference>
<evidence type="ECO:0000313" key="4">
    <source>
        <dbReference type="EMBL" id="MBA2850489.1"/>
    </source>
</evidence>
<dbReference type="KEGG" id="mmad:MMJJ_17360"/>
<reference evidence="12" key="3">
    <citation type="submission" date="2020-07" db="EMBL/GenBank/DDBJ databases">
        <title>Severe corrosion of carbon steel in oil field produced water can be linked to methanogenic archaea containing a special type of NiFe hydrogenase.</title>
        <authorList>
            <person name="Lahme S."/>
            <person name="Mand J."/>
            <person name="Longwell J."/>
            <person name="Smith R."/>
            <person name="Enning D."/>
        </authorList>
    </citation>
    <scope>NUCLEOTIDE SEQUENCE</scope>
    <source>
        <strain evidence="12">MIC098Bin5</strain>
    </source>
</reference>
<keyword evidence="1" id="KW-0812">Transmembrane</keyword>
<name>A0A2L1CCL2_METMI</name>
<dbReference type="Proteomes" id="UP000722095">
    <property type="component" value="Unassembled WGS sequence"/>
</dbReference>
<dbReference type="EMBL" id="CP026606">
    <property type="protein sequence ID" value="AVB77107.1"/>
    <property type="molecule type" value="Genomic_DNA"/>
</dbReference>
<feature type="transmembrane region" description="Helical" evidence="1">
    <location>
        <begin position="266"/>
        <end position="287"/>
    </location>
</feature>
<dbReference type="InterPro" id="IPR007254">
    <property type="entry name" value="DUF373"/>
</dbReference>
<dbReference type="Proteomes" id="UP000567099">
    <property type="component" value="Unassembled WGS sequence"/>
</dbReference>
<dbReference type="EMBL" id="JACDUP010000001">
    <property type="protein sequence ID" value="MBA2868463.1"/>
    <property type="molecule type" value="Genomic_DNA"/>
</dbReference>
<evidence type="ECO:0000313" key="15">
    <source>
        <dbReference type="Proteomes" id="UP000239462"/>
    </source>
</evidence>
<dbReference type="Proteomes" id="UP000568063">
    <property type="component" value="Unassembled WGS sequence"/>
</dbReference>
<evidence type="ECO:0000313" key="5">
    <source>
        <dbReference type="EMBL" id="MBA2852720.1"/>
    </source>
</evidence>
<evidence type="ECO:0000313" key="22">
    <source>
        <dbReference type="Proteomes" id="UP000571751"/>
    </source>
</evidence>
<organism evidence="2 15">
    <name type="scientific">Methanococcus maripaludis</name>
    <name type="common">Methanococcus deltae</name>
    <dbReference type="NCBI Taxonomy" id="39152"/>
    <lineage>
        <taxon>Archaea</taxon>
        <taxon>Methanobacteriati</taxon>
        <taxon>Methanobacteriota</taxon>
        <taxon>Methanomada group</taxon>
        <taxon>Methanococci</taxon>
        <taxon>Methanococcales</taxon>
        <taxon>Methanococcaceae</taxon>
        <taxon>Methanococcus</taxon>
    </lineage>
</organism>
<dbReference type="EMBL" id="JACDUK010000001">
    <property type="protein sequence ID" value="MBA2852720.1"/>
    <property type="molecule type" value="Genomic_DNA"/>
</dbReference>
<dbReference type="EMBL" id="JACDUH010000001">
    <property type="protein sequence ID" value="MBA2850489.1"/>
    <property type="molecule type" value="Genomic_DNA"/>
</dbReference>
<evidence type="ECO:0000313" key="23">
    <source>
        <dbReference type="Proteomes" id="UP000584706"/>
    </source>
</evidence>
<gene>
    <name evidence="12" type="ORF">H0S71_02245</name>
    <name evidence="13" type="ORF">HNP85_000817</name>
    <name evidence="4" type="ORF">HNP86_000620</name>
    <name evidence="3" type="ORF">HNP87_000615</name>
    <name evidence="5" type="ORF">HNP89_000657</name>
    <name evidence="6" type="ORF">HNP91_000620</name>
    <name evidence="10" type="ORF">HNP92_000219</name>
    <name evidence="7" type="ORF">HNP94_000619</name>
    <name evidence="8" type="ORF">HNP95_000622</name>
    <name evidence="11" type="ORF">HNP96_000396</name>
    <name evidence="9" type="ORF">HNP97_000351</name>
    <name evidence="14" type="ORF">J2745_000144</name>
    <name evidence="2" type="ORF">MMJJ_17360</name>
</gene>
<keyword evidence="1" id="KW-0472">Membrane</keyword>
<dbReference type="Proteomes" id="UP000239462">
    <property type="component" value="Chromosome"/>
</dbReference>
<accession>A0A2L1CCL2</accession>
<evidence type="ECO:0000313" key="19">
    <source>
        <dbReference type="Proteomes" id="UP000564425"/>
    </source>
</evidence>
<dbReference type="Proteomes" id="UP000742560">
    <property type="component" value="Unassembled WGS sequence"/>
</dbReference>
<evidence type="ECO:0000313" key="10">
    <source>
        <dbReference type="EMBL" id="MBB6400934.1"/>
    </source>
</evidence>
<dbReference type="EMBL" id="JACHIQ010000001">
    <property type="protein sequence ID" value="MBB6066861.1"/>
    <property type="molecule type" value="Genomic_DNA"/>
</dbReference>
<dbReference type="AlphaFoldDB" id="A0A2L1CCL2"/>
<dbReference type="Proteomes" id="UP000590564">
    <property type="component" value="Unassembled WGS sequence"/>
</dbReference>
<evidence type="ECO:0000313" key="13">
    <source>
        <dbReference type="EMBL" id="MBM7409145.1"/>
    </source>
</evidence>
<dbReference type="Proteomes" id="UP000584706">
    <property type="component" value="Unassembled WGS sequence"/>
</dbReference>
<evidence type="ECO:0000313" key="24">
    <source>
        <dbReference type="Proteomes" id="UP000590564"/>
    </source>
</evidence>
<dbReference type="Proteomes" id="UP000563838">
    <property type="component" value="Unassembled WGS sequence"/>
</dbReference>
<dbReference type="Proteomes" id="UP000536195">
    <property type="component" value="Unassembled WGS sequence"/>
</dbReference>
<reference evidence="17 23" key="4">
    <citation type="submission" date="2020-08" db="EMBL/GenBank/DDBJ databases">
        <title>Genomic Encyclopedia of Type Strains, Phase IV (KMG-V): Genome sequencing to study the core and pangenomes of soil and plant-associated prokaryotes.</title>
        <authorList>
            <person name="Whitman W."/>
        </authorList>
    </citation>
    <scope>NUCLEOTIDE SEQUENCE [LARGE SCALE GENOMIC DNA]</scope>
    <source>
        <strain evidence="4 19">A1</strain>
        <strain evidence="3 18">A4</strain>
        <strain evidence="10 17">C11</strain>
        <strain evidence="7 20">C13</strain>
        <strain evidence="8 22">C14</strain>
        <strain evidence="6 21">C9</strain>
        <strain evidence="11 24">D1</strain>
        <strain evidence="9 23">DSM 7078</strain>
        <strain evidence="13">RC</strain>
        <strain evidence="5 16">S1</strain>
    </source>
</reference>
<dbReference type="OMA" id="LESTYYI"/>
<evidence type="ECO:0000256" key="1">
    <source>
        <dbReference type="SAM" id="Phobius"/>
    </source>
</evidence>
<feature type="transmembrane region" description="Helical" evidence="1">
    <location>
        <begin position="307"/>
        <end position="329"/>
    </location>
</feature>
<feature type="transmembrane region" description="Helical" evidence="1">
    <location>
        <begin position="335"/>
        <end position="357"/>
    </location>
</feature>
<dbReference type="Proteomes" id="UP000571751">
    <property type="component" value="Unassembled WGS sequence"/>
</dbReference>
<dbReference type="EMBL" id="JACHEC010000001">
    <property type="protein sequence ID" value="MBB6400934.1"/>
    <property type="molecule type" value="Genomic_DNA"/>
</dbReference>
<dbReference type="Proteomes" id="UP000564425">
    <property type="component" value="Unassembled WGS sequence"/>
</dbReference>
<evidence type="ECO:0000313" key="9">
    <source>
        <dbReference type="EMBL" id="MBB6066861.1"/>
    </source>
</evidence>
<dbReference type="PANTHER" id="PTHR38815:SF1">
    <property type="entry name" value="DUF373 FAMILY PROTEIN"/>
    <property type="match status" value="1"/>
</dbReference>
<evidence type="ECO:0000313" key="16">
    <source>
        <dbReference type="Proteomes" id="UP000522365"/>
    </source>
</evidence>
<evidence type="ECO:0000313" key="3">
    <source>
        <dbReference type="EMBL" id="MBA2840103.1"/>
    </source>
</evidence>
<dbReference type="Proteomes" id="UP000714405">
    <property type="component" value="Unassembled WGS sequence"/>
</dbReference>
<feature type="transmembrane region" description="Helical" evidence="1">
    <location>
        <begin position="236"/>
        <end position="254"/>
    </location>
</feature>
<dbReference type="EMBL" id="JACDUO010000001">
    <property type="protein sequence ID" value="MBA2863619.1"/>
    <property type="molecule type" value="Genomic_DNA"/>
</dbReference>
<dbReference type="EMBL" id="JACDUM010000001">
    <property type="protein sequence ID" value="MBA2859825.1"/>
    <property type="molecule type" value="Genomic_DNA"/>
</dbReference>
<evidence type="ECO:0000313" key="8">
    <source>
        <dbReference type="EMBL" id="MBA2868463.1"/>
    </source>
</evidence>
<feature type="transmembrane region" description="Helical" evidence="1">
    <location>
        <begin position="173"/>
        <end position="191"/>
    </location>
</feature>
<dbReference type="RefSeq" id="WP_011171053.1">
    <property type="nucleotide sequence ID" value="NZ_CP020120.1"/>
</dbReference>
<evidence type="ECO:0000313" key="18">
    <source>
        <dbReference type="Proteomes" id="UP000563838"/>
    </source>
</evidence>
<dbReference type="EMBL" id="JAGINF010000001">
    <property type="protein sequence ID" value="MBP2218669.1"/>
    <property type="molecule type" value="Genomic_DNA"/>
</dbReference>
<dbReference type="EMBL" id="JACHED010000001">
    <property type="protein sequence ID" value="MBB6496375.1"/>
    <property type="molecule type" value="Genomic_DNA"/>
</dbReference>
<reference evidence="2" key="2">
    <citation type="submission" date="2018-02" db="EMBL/GenBank/DDBJ databases">
        <title>Complete genome sequence of the Methanococcus maripaludis type strain JJ (DSM 2067), a model for selenoprotein synthesis in Archaea.</title>
        <authorList>
            <person name="Poehlein A."/>
            <person name="Heym D."/>
            <person name="Quitzke V."/>
            <person name="Fersch J."/>
            <person name="Daniel R."/>
            <person name="Rother M."/>
        </authorList>
    </citation>
    <scope>NUCLEOTIDE SEQUENCE [LARGE SCALE GENOMIC DNA]</scope>
    <source>
        <strain evidence="2">DSM 2067</strain>
    </source>
</reference>
<evidence type="ECO:0000313" key="21">
    <source>
        <dbReference type="Proteomes" id="UP000568063"/>
    </source>
</evidence>
<dbReference type="Proteomes" id="UP000522365">
    <property type="component" value="Unassembled WGS sequence"/>
</dbReference>
<evidence type="ECO:0000313" key="14">
    <source>
        <dbReference type="EMBL" id="MBP2218669.1"/>
    </source>
</evidence>
<feature type="transmembrane region" description="Helical" evidence="1">
    <location>
        <begin position="197"/>
        <end position="215"/>
    </location>
</feature>